<keyword evidence="1" id="KW-1133">Transmembrane helix</keyword>
<feature type="transmembrane region" description="Helical" evidence="1">
    <location>
        <begin position="6"/>
        <end position="27"/>
    </location>
</feature>
<evidence type="ECO:0000256" key="1">
    <source>
        <dbReference type="SAM" id="Phobius"/>
    </source>
</evidence>
<protein>
    <submittedName>
        <fullName evidence="2">Uncharacterized protein</fullName>
    </submittedName>
</protein>
<dbReference type="EMBL" id="JANUCQ010000002">
    <property type="protein sequence ID" value="MCS3922348.1"/>
    <property type="molecule type" value="Genomic_DNA"/>
</dbReference>
<dbReference type="Proteomes" id="UP001140258">
    <property type="component" value="Unassembled WGS sequence"/>
</dbReference>
<name>A0ABT2EZ49_METVO</name>
<organism evidence="2 3">
    <name type="scientific">Methanococcus voltae PS</name>
    <dbReference type="NCBI Taxonomy" id="523842"/>
    <lineage>
        <taxon>Archaea</taxon>
        <taxon>Methanobacteriati</taxon>
        <taxon>Methanobacteriota</taxon>
        <taxon>Methanomada group</taxon>
        <taxon>Methanococci</taxon>
        <taxon>Methanococcales</taxon>
        <taxon>Methanococcaceae</taxon>
        <taxon>Methanococcus</taxon>
    </lineage>
</organism>
<keyword evidence="1" id="KW-0472">Membrane</keyword>
<keyword evidence="3" id="KW-1185">Reference proteome</keyword>
<evidence type="ECO:0000313" key="3">
    <source>
        <dbReference type="Proteomes" id="UP001140258"/>
    </source>
</evidence>
<dbReference type="RefSeq" id="WP_259051738.1">
    <property type="nucleotide sequence ID" value="NZ_JANUCQ010000002.1"/>
</dbReference>
<sequence length="162" mass="19191">MASRDSQIPIIFIGLIIIILTVIPFIFMTEKSKTETYDYKLKELSVVSYETYESDGKVYLTCNQVVSELGNRLHDELDRNNKLDICKIVWLSANEFENLEKCTILSEYNNSGKMINYYKFEIERQNFEVLKLNNISKSEYYGNLEYYYPKIMSLGELEVYYR</sequence>
<gene>
    <name evidence="2" type="ORF">M2325_001033</name>
</gene>
<proteinExistence type="predicted"/>
<evidence type="ECO:0000313" key="2">
    <source>
        <dbReference type="EMBL" id="MCS3922348.1"/>
    </source>
</evidence>
<keyword evidence="1" id="KW-0812">Transmembrane</keyword>
<comment type="caution">
    <text evidence="2">The sequence shown here is derived from an EMBL/GenBank/DDBJ whole genome shotgun (WGS) entry which is preliminary data.</text>
</comment>
<reference evidence="2" key="1">
    <citation type="submission" date="2022-08" db="EMBL/GenBank/DDBJ databases">
        <title>Genomic Encyclopedia of Type Strains, Phase V (KMG-V): Genome sequencing to study the core and pangenomes of soil and plant-associated prokaryotes.</title>
        <authorList>
            <person name="Whitman W."/>
        </authorList>
    </citation>
    <scope>NUCLEOTIDE SEQUENCE</scope>
    <source>
        <strain evidence="2">PS</strain>
    </source>
</reference>
<accession>A0ABT2EZ49</accession>